<keyword evidence="3" id="KW-1185">Reference proteome</keyword>
<feature type="region of interest" description="Disordered" evidence="1">
    <location>
        <begin position="91"/>
        <end position="112"/>
    </location>
</feature>
<organism evidence="2 3">
    <name type="scientific">Agromyces indicus</name>
    <dbReference type="NCBI Taxonomy" id="758919"/>
    <lineage>
        <taxon>Bacteria</taxon>
        <taxon>Bacillati</taxon>
        <taxon>Actinomycetota</taxon>
        <taxon>Actinomycetes</taxon>
        <taxon>Micrococcales</taxon>
        <taxon>Microbacteriaceae</taxon>
        <taxon>Agromyces</taxon>
    </lineage>
</organism>
<name>A0ABU1FJE8_9MICO</name>
<protein>
    <recommendedName>
        <fullName evidence="4">DUF222 domain-containing protein</fullName>
    </recommendedName>
</protein>
<comment type="caution">
    <text evidence="2">The sequence shown here is derived from an EMBL/GenBank/DDBJ whole genome shotgun (WGS) entry which is preliminary data.</text>
</comment>
<dbReference type="EMBL" id="JAVKGS010000002">
    <property type="protein sequence ID" value="MDR5691863.1"/>
    <property type="molecule type" value="Genomic_DNA"/>
</dbReference>
<accession>A0ABU1FJE8</accession>
<proteinExistence type="predicted"/>
<evidence type="ECO:0000256" key="1">
    <source>
        <dbReference type="SAM" id="MobiDB-lite"/>
    </source>
</evidence>
<reference evidence="3" key="1">
    <citation type="submission" date="2023-07" db="EMBL/GenBank/DDBJ databases">
        <title>Description of three actinobacteria isolated from air of manufacturing shop in a pharmaceutical factory.</title>
        <authorList>
            <person name="Zhang D.-F."/>
        </authorList>
    </citation>
    <scope>NUCLEOTIDE SEQUENCE [LARGE SCALE GENOMIC DNA]</scope>
    <source>
        <strain evidence="3">CCTCC AB 2011122</strain>
    </source>
</reference>
<gene>
    <name evidence="2" type="ORF">RH861_07270</name>
</gene>
<evidence type="ECO:0008006" key="4">
    <source>
        <dbReference type="Google" id="ProtNLM"/>
    </source>
</evidence>
<dbReference type="RefSeq" id="WP_344757711.1">
    <property type="nucleotide sequence ID" value="NZ_BAABBS010000002.1"/>
</dbReference>
<evidence type="ECO:0000313" key="3">
    <source>
        <dbReference type="Proteomes" id="UP001260072"/>
    </source>
</evidence>
<sequence length="112" mass="11526">MPEGWTESARDLFHEVLDERPELAGAELGALEQACALASAAERLDEVALAAGMIAKGSTGQTIVHPAVVEARLARTAAAAILARLVPAGGAGARTNSQRARDAARARWGAKA</sequence>
<dbReference type="Proteomes" id="UP001260072">
    <property type="component" value="Unassembled WGS sequence"/>
</dbReference>
<evidence type="ECO:0000313" key="2">
    <source>
        <dbReference type="EMBL" id="MDR5691863.1"/>
    </source>
</evidence>